<gene>
    <name evidence="2" type="ORF">LWI29_021160</name>
</gene>
<protein>
    <recommendedName>
        <fullName evidence="1">Reverse transcriptase Ty1/copia-type domain-containing protein</fullName>
    </recommendedName>
</protein>
<dbReference type="Pfam" id="PF07727">
    <property type="entry name" value="RVT_2"/>
    <property type="match status" value="1"/>
</dbReference>
<evidence type="ECO:0000313" key="3">
    <source>
        <dbReference type="Proteomes" id="UP001168877"/>
    </source>
</evidence>
<sequence>MEDVDCRHWQKAMQSKIEFMFKNKIWSLVDLPKGIKPIRCKWVYKRKRGMDGNVETFKTRLVAKGYTQKEGIDYEETFSPVAMLKSIRILLSIATSQDLESCQIDVKTALHNRSLDESIYMMQP</sequence>
<dbReference type="AlphaFoldDB" id="A0AA39S9G6"/>
<accession>A0AA39S9G6</accession>
<feature type="domain" description="Reverse transcriptase Ty1/copia-type" evidence="1">
    <location>
        <begin position="23"/>
        <end position="124"/>
    </location>
</feature>
<keyword evidence="3" id="KW-1185">Reference proteome</keyword>
<name>A0AA39S9G6_ACESA</name>
<proteinExistence type="predicted"/>
<comment type="caution">
    <text evidence="2">The sequence shown here is derived from an EMBL/GenBank/DDBJ whole genome shotgun (WGS) entry which is preliminary data.</text>
</comment>
<dbReference type="Proteomes" id="UP001168877">
    <property type="component" value="Unassembled WGS sequence"/>
</dbReference>
<reference evidence="2" key="2">
    <citation type="submission" date="2023-06" db="EMBL/GenBank/DDBJ databases">
        <authorList>
            <person name="Swenson N.G."/>
            <person name="Wegrzyn J.L."/>
            <person name="Mcevoy S.L."/>
        </authorList>
    </citation>
    <scope>NUCLEOTIDE SEQUENCE</scope>
    <source>
        <strain evidence="2">NS2018</strain>
        <tissue evidence="2">Leaf</tissue>
    </source>
</reference>
<reference evidence="2" key="1">
    <citation type="journal article" date="2022" name="Plant J.">
        <title>Strategies of tolerance reflected in two North American maple genomes.</title>
        <authorList>
            <person name="McEvoy S.L."/>
            <person name="Sezen U.U."/>
            <person name="Trouern-Trend A."/>
            <person name="McMahon S.M."/>
            <person name="Schaberg P.G."/>
            <person name="Yang J."/>
            <person name="Wegrzyn J.L."/>
            <person name="Swenson N.G."/>
        </authorList>
    </citation>
    <scope>NUCLEOTIDE SEQUENCE</scope>
    <source>
        <strain evidence="2">NS2018</strain>
    </source>
</reference>
<dbReference type="EMBL" id="JAUESC010000383">
    <property type="protein sequence ID" value="KAK0584939.1"/>
    <property type="molecule type" value="Genomic_DNA"/>
</dbReference>
<evidence type="ECO:0000259" key="1">
    <source>
        <dbReference type="Pfam" id="PF07727"/>
    </source>
</evidence>
<dbReference type="InterPro" id="IPR013103">
    <property type="entry name" value="RVT_2"/>
</dbReference>
<evidence type="ECO:0000313" key="2">
    <source>
        <dbReference type="EMBL" id="KAK0584939.1"/>
    </source>
</evidence>
<organism evidence="2 3">
    <name type="scientific">Acer saccharum</name>
    <name type="common">Sugar maple</name>
    <dbReference type="NCBI Taxonomy" id="4024"/>
    <lineage>
        <taxon>Eukaryota</taxon>
        <taxon>Viridiplantae</taxon>
        <taxon>Streptophyta</taxon>
        <taxon>Embryophyta</taxon>
        <taxon>Tracheophyta</taxon>
        <taxon>Spermatophyta</taxon>
        <taxon>Magnoliopsida</taxon>
        <taxon>eudicotyledons</taxon>
        <taxon>Gunneridae</taxon>
        <taxon>Pentapetalae</taxon>
        <taxon>rosids</taxon>
        <taxon>malvids</taxon>
        <taxon>Sapindales</taxon>
        <taxon>Sapindaceae</taxon>
        <taxon>Hippocastanoideae</taxon>
        <taxon>Acereae</taxon>
        <taxon>Acer</taxon>
    </lineage>
</organism>